<name>A0A4Q7VCT2_9BURK</name>
<evidence type="ECO:0000256" key="3">
    <source>
        <dbReference type="ARBA" id="ARBA00022448"/>
    </source>
</evidence>
<evidence type="ECO:0000256" key="4">
    <source>
        <dbReference type="ARBA" id="ARBA00022475"/>
    </source>
</evidence>
<dbReference type="OrthoDB" id="9179311at2"/>
<dbReference type="Proteomes" id="UP000293398">
    <property type="component" value="Unassembled WGS sequence"/>
</dbReference>
<dbReference type="InterPro" id="IPR011606">
    <property type="entry name" value="Brnchd-chn_aa_trnsp_permease"/>
</dbReference>
<feature type="transmembrane region" description="Helical" evidence="8">
    <location>
        <begin position="188"/>
        <end position="220"/>
    </location>
</feature>
<dbReference type="Pfam" id="PF03591">
    <property type="entry name" value="AzlC"/>
    <property type="match status" value="1"/>
</dbReference>
<dbReference type="GO" id="GO:1903785">
    <property type="term" value="P:L-valine transmembrane transport"/>
    <property type="evidence" value="ECO:0007669"/>
    <property type="project" value="TreeGrafter"/>
</dbReference>
<evidence type="ECO:0000256" key="6">
    <source>
        <dbReference type="ARBA" id="ARBA00022989"/>
    </source>
</evidence>
<keyword evidence="7 8" id="KW-0472">Membrane</keyword>
<keyword evidence="10" id="KW-1185">Reference proteome</keyword>
<comment type="subcellular location">
    <subcellularLocation>
        <location evidence="1">Cell membrane</location>
        <topology evidence="1">Multi-pass membrane protein</topology>
    </subcellularLocation>
</comment>
<proteinExistence type="inferred from homology"/>
<evidence type="ECO:0000313" key="9">
    <source>
        <dbReference type="EMBL" id="RZT92662.1"/>
    </source>
</evidence>
<feature type="transmembrane region" description="Helical" evidence="8">
    <location>
        <begin position="152"/>
        <end position="176"/>
    </location>
</feature>
<feature type="transmembrane region" description="Helical" evidence="8">
    <location>
        <begin position="64"/>
        <end position="83"/>
    </location>
</feature>
<accession>A0A4Q7VCT2</accession>
<dbReference type="EMBL" id="SHKO01000003">
    <property type="protein sequence ID" value="RZT92662.1"/>
    <property type="molecule type" value="Genomic_DNA"/>
</dbReference>
<protein>
    <submittedName>
        <fullName evidence="9">Putative branched-subunit amino acid permease</fullName>
    </submittedName>
</protein>
<dbReference type="GO" id="GO:0005886">
    <property type="term" value="C:plasma membrane"/>
    <property type="evidence" value="ECO:0007669"/>
    <property type="project" value="UniProtKB-SubCell"/>
</dbReference>
<reference evidence="9 10" key="1">
    <citation type="submission" date="2019-02" db="EMBL/GenBank/DDBJ databases">
        <title>Genomic Encyclopedia of Type Strains, Phase IV (KMG-IV): sequencing the most valuable type-strain genomes for metagenomic binning, comparative biology and taxonomic classification.</title>
        <authorList>
            <person name="Goeker M."/>
        </authorList>
    </citation>
    <scope>NUCLEOTIDE SEQUENCE [LARGE SCALE GENOMIC DNA]</scope>
    <source>
        <strain evidence="9 10">DSM 23814</strain>
    </source>
</reference>
<keyword evidence="3" id="KW-0813">Transport</keyword>
<feature type="transmembrane region" description="Helical" evidence="8">
    <location>
        <begin position="89"/>
        <end position="110"/>
    </location>
</feature>
<sequence length="254" mass="27924">MFSPFILLARVLPAASDAHRLARRQAVQLGMRAVAPHLLALSAWGFVSGVAMVNYGLSFWQSMIMSLWVYAGSAQLTALPLMAAGAPVWMVFLAGFVVNIRFVIFGATLYPFFERYSHFKRLVLGYLLTDINYVVFVSLFRHVRQKRRTVYVWTYLSMGTAIAGAWQLSTLAGVLIGDRVPREWSLEFAGVLTLMAVVIPLIKGRPMLVTVLVAGAVAWLGQPLPLRMGLFVAIVAGIAAGILSEKFMTKGTRA</sequence>
<comment type="caution">
    <text evidence="9">The sequence shown here is derived from an EMBL/GenBank/DDBJ whole genome shotgun (WGS) entry which is preliminary data.</text>
</comment>
<evidence type="ECO:0000256" key="5">
    <source>
        <dbReference type="ARBA" id="ARBA00022692"/>
    </source>
</evidence>
<dbReference type="PANTHER" id="PTHR34979:SF1">
    <property type="entry name" value="INNER MEMBRANE PROTEIN YGAZ"/>
    <property type="match status" value="1"/>
</dbReference>
<keyword evidence="4" id="KW-1003">Cell membrane</keyword>
<keyword evidence="5 8" id="KW-0812">Transmembrane</keyword>
<evidence type="ECO:0000256" key="2">
    <source>
        <dbReference type="ARBA" id="ARBA00010735"/>
    </source>
</evidence>
<keyword evidence="6 8" id="KW-1133">Transmembrane helix</keyword>
<feature type="transmembrane region" description="Helical" evidence="8">
    <location>
        <begin position="122"/>
        <end position="140"/>
    </location>
</feature>
<comment type="similarity">
    <text evidence="2">Belongs to the AzlC family.</text>
</comment>
<evidence type="ECO:0000313" key="10">
    <source>
        <dbReference type="Proteomes" id="UP000293398"/>
    </source>
</evidence>
<gene>
    <name evidence="9" type="ORF">EV681_3418</name>
</gene>
<organism evidence="9 10">
    <name type="scientific">Advenella incenata</name>
    <dbReference type="NCBI Taxonomy" id="267800"/>
    <lineage>
        <taxon>Bacteria</taxon>
        <taxon>Pseudomonadati</taxon>
        <taxon>Pseudomonadota</taxon>
        <taxon>Betaproteobacteria</taxon>
        <taxon>Burkholderiales</taxon>
        <taxon>Alcaligenaceae</taxon>
    </lineage>
</organism>
<evidence type="ECO:0000256" key="8">
    <source>
        <dbReference type="SAM" id="Phobius"/>
    </source>
</evidence>
<dbReference type="RefSeq" id="WP_128395003.1">
    <property type="nucleotide sequence ID" value="NZ_SHKO01000003.1"/>
</dbReference>
<feature type="transmembrane region" description="Helical" evidence="8">
    <location>
        <begin position="34"/>
        <end position="57"/>
    </location>
</feature>
<evidence type="ECO:0000256" key="7">
    <source>
        <dbReference type="ARBA" id="ARBA00023136"/>
    </source>
</evidence>
<dbReference type="PANTHER" id="PTHR34979">
    <property type="entry name" value="INNER MEMBRANE PROTEIN YGAZ"/>
    <property type="match status" value="1"/>
</dbReference>
<feature type="transmembrane region" description="Helical" evidence="8">
    <location>
        <begin position="226"/>
        <end position="243"/>
    </location>
</feature>
<evidence type="ECO:0000256" key="1">
    <source>
        <dbReference type="ARBA" id="ARBA00004651"/>
    </source>
</evidence>
<dbReference type="AlphaFoldDB" id="A0A4Q7VCT2"/>